<dbReference type="FunFam" id="1.20.1070.10:FF:000024">
    <property type="entry name" value="Olfactory receptor"/>
    <property type="match status" value="1"/>
</dbReference>
<keyword evidence="7" id="KW-0297">G-protein coupled receptor</keyword>
<dbReference type="GO" id="GO:0004984">
    <property type="term" value="F:olfactory receptor activity"/>
    <property type="evidence" value="ECO:0007669"/>
    <property type="project" value="InterPro"/>
</dbReference>
<evidence type="ECO:0000256" key="7">
    <source>
        <dbReference type="ARBA" id="ARBA00023040"/>
    </source>
</evidence>
<keyword evidence="4 13" id="KW-0812">Transmembrane</keyword>
<evidence type="ECO:0000256" key="12">
    <source>
        <dbReference type="ARBA" id="ARBA00023224"/>
    </source>
</evidence>
<evidence type="ECO:0000256" key="13">
    <source>
        <dbReference type="SAM" id="Phobius"/>
    </source>
</evidence>
<dbReference type="PRINTS" id="PR00245">
    <property type="entry name" value="OLFACTORYR"/>
</dbReference>
<evidence type="ECO:0000256" key="8">
    <source>
        <dbReference type="ARBA" id="ARBA00023136"/>
    </source>
</evidence>
<dbReference type="GO" id="GO:0004930">
    <property type="term" value="F:G protein-coupled receptor activity"/>
    <property type="evidence" value="ECO:0007669"/>
    <property type="project" value="UniProtKB-KW"/>
</dbReference>
<keyword evidence="5" id="KW-0552">Olfaction</keyword>
<dbReference type="InterPro" id="IPR017452">
    <property type="entry name" value="GPCR_Rhodpsn_7TM"/>
</dbReference>
<dbReference type="PANTHER" id="PTHR26451">
    <property type="entry name" value="G_PROTEIN_RECEP_F1_2 DOMAIN-CONTAINING PROTEIN"/>
    <property type="match status" value="1"/>
</dbReference>
<evidence type="ECO:0000259" key="14">
    <source>
        <dbReference type="PROSITE" id="PS50262"/>
    </source>
</evidence>
<reference evidence="16" key="1">
    <citation type="submission" date="2025-08" db="UniProtKB">
        <authorList>
            <consortium name="RefSeq"/>
        </authorList>
    </citation>
    <scope>IDENTIFICATION</scope>
    <source>
        <tissue evidence="16">Brain</tissue>
    </source>
</reference>
<dbReference type="Gene3D" id="1.20.1070.10">
    <property type="entry name" value="Rhodopsin 7-helix transmembrane proteins"/>
    <property type="match status" value="1"/>
</dbReference>
<dbReference type="PANTHER" id="PTHR26451:SF871">
    <property type="entry name" value="ODORANT RECEPTOR-RELATED"/>
    <property type="match status" value="1"/>
</dbReference>
<feature type="transmembrane region" description="Helical" evidence="13">
    <location>
        <begin position="92"/>
        <end position="121"/>
    </location>
</feature>
<protein>
    <submittedName>
        <fullName evidence="16">Olfactory receptor 6N1-like</fullName>
    </submittedName>
</protein>
<evidence type="ECO:0000313" key="16">
    <source>
        <dbReference type="RefSeq" id="XP_018529666.1"/>
    </source>
</evidence>
<evidence type="ECO:0000256" key="4">
    <source>
        <dbReference type="ARBA" id="ARBA00022692"/>
    </source>
</evidence>
<evidence type="ECO:0000256" key="6">
    <source>
        <dbReference type="ARBA" id="ARBA00022989"/>
    </source>
</evidence>
<evidence type="ECO:0000256" key="10">
    <source>
        <dbReference type="ARBA" id="ARBA00023170"/>
    </source>
</evidence>
<name>A0AAJ7LRS6_LATCA</name>
<keyword evidence="11" id="KW-0325">Glycoprotein</keyword>
<evidence type="ECO:0000313" key="15">
    <source>
        <dbReference type="Proteomes" id="UP000694890"/>
    </source>
</evidence>
<evidence type="ECO:0000256" key="9">
    <source>
        <dbReference type="ARBA" id="ARBA00023157"/>
    </source>
</evidence>
<keyword evidence="12" id="KW-0807">Transducer</keyword>
<keyword evidence="2" id="KW-1003">Cell membrane</keyword>
<dbReference type="Proteomes" id="UP000694890">
    <property type="component" value="Linkage group LG1"/>
</dbReference>
<evidence type="ECO:0000256" key="2">
    <source>
        <dbReference type="ARBA" id="ARBA00022475"/>
    </source>
</evidence>
<proteinExistence type="predicted"/>
<evidence type="ECO:0000256" key="1">
    <source>
        <dbReference type="ARBA" id="ARBA00004651"/>
    </source>
</evidence>
<keyword evidence="3" id="KW-0716">Sensory transduction</keyword>
<dbReference type="RefSeq" id="XP_018529666.1">
    <property type="nucleotide sequence ID" value="XM_018674150.1"/>
</dbReference>
<organism evidence="15 16">
    <name type="scientific">Lates calcarifer</name>
    <name type="common">Barramundi</name>
    <name type="synonym">Holocentrus calcarifer</name>
    <dbReference type="NCBI Taxonomy" id="8187"/>
    <lineage>
        <taxon>Eukaryota</taxon>
        <taxon>Metazoa</taxon>
        <taxon>Chordata</taxon>
        <taxon>Craniata</taxon>
        <taxon>Vertebrata</taxon>
        <taxon>Euteleostomi</taxon>
        <taxon>Actinopterygii</taxon>
        <taxon>Neopterygii</taxon>
        <taxon>Teleostei</taxon>
        <taxon>Neoteleostei</taxon>
        <taxon>Acanthomorphata</taxon>
        <taxon>Carangaria</taxon>
        <taxon>Carangaria incertae sedis</taxon>
        <taxon>Centropomidae</taxon>
        <taxon>Lates</taxon>
    </lineage>
</organism>
<keyword evidence="6 13" id="KW-1133">Transmembrane helix</keyword>
<dbReference type="PROSITE" id="PS50262">
    <property type="entry name" value="G_PROTEIN_RECEP_F1_2"/>
    <property type="match status" value="1"/>
</dbReference>
<evidence type="ECO:0000256" key="5">
    <source>
        <dbReference type="ARBA" id="ARBA00022725"/>
    </source>
</evidence>
<dbReference type="SUPFAM" id="SSF81321">
    <property type="entry name" value="Family A G protein-coupled receptor-like"/>
    <property type="match status" value="1"/>
</dbReference>
<dbReference type="KEGG" id="lcf:108881941"/>
<dbReference type="PROSITE" id="PS00237">
    <property type="entry name" value="G_PROTEIN_RECEP_F1_1"/>
    <property type="match status" value="1"/>
</dbReference>
<dbReference type="GeneID" id="108881941"/>
<dbReference type="InterPro" id="IPR000725">
    <property type="entry name" value="Olfact_rcpt"/>
</dbReference>
<feature type="transmembrane region" description="Helical" evidence="13">
    <location>
        <begin position="142"/>
        <end position="163"/>
    </location>
</feature>
<dbReference type="GO" id="GO:0005549">
    <property type="term" value="F:odorant binding"/>
    <property type="evidence" value="ECO:0007669"/>
    <property type="project" value="TreeGrafter"/>
</dbReference>
<dbReference type="InterPro" id="IPR052921">
    <property type="entry name" value="GPCR1_Superfamily_Member"/>
</dbReference>
<dbReference type="AlphaFoldDB" id="A0AAJ7LRS6"/>
<keyword evidence="10" id="KW-0675">Receptor</keyword>
<dbReference type="InterPro" id="IPR000276">
    <property type="entry name" value="GPCR_Rhodpsn"/>
</dbReference>
<dbReference type="Pfam" id="PF13853">
    <property type="entry name" value="7tm_4"/>
    <property type="match status" value="1"/>
</dbReference>
<keyword evidence="9" id="KW-1015">Disulfide bond</keyword>
<comment type="subcellular location">
    <subcellularLocation>
        <location evidence="1">Cell membrane</location>
        <topology evidence="1">Multi-pass membrane protein</topology>
    </subcellularLocation>
</comment>
<gene>
    <name evidence="16" type="primary">LOC108881941</name>
</gene>
<sequence>MDHISNVSTVRVFTLSAFSDIMTLRVPVFSVTLLCYCVILFVNVSLVTIIILDENLHEPMYILLCVSCINGLYGTAGFYPKFLFDLLSSSQVISYSSCLCQAFAMYSFVCSDTSILTVMAYDRYLAICRPLQYHSVMTKRRLSELVFLSWFTPFCIFSINILLTTRLTFCGTNIQRLFCVNWLIVKLACPGTNTLVNDAFALTTLTIYICHLLFVVWTYIYLVKTCVRSREDRAKFMQTCVPNLISLAILFVTVVSDLMHMRFASKDLPQSFHNFVAIAVLFIPPVTNPLLYGFRLNKIRSRVLVHVKAKTMSFTWRLYPLHPLSTMLFNNKMSTVR</sequence>
<dbReference type="GO" id="GO:0005886">
    <property type="term" value="C:plasma membrane"/>
    <property type="evidence" value="ECO:0007669"/>
    <property type="project" value="UniProtKB-SubCell"/>
</dbReference>
<evidence type="ECO:0000256" key="11">
    <source>
        <dbReference type="ARBA" id="ARBA00023180"/>
    </source>
</evidence>
<feature type="transmembrane region" description="Helical" evidence="13">
    <location>
        <begin position="244"/>
        <end position="263"/>
    </location>
</feature>
<feature type="domain" description="G-protein coupled receptors family 1 profile" evidence="14">
    <location>
        <begin position="42"/>
        <end position="292"/>
    </location>
</feature>
<keyword evidence="8 13" id="KW-0472">Membrane</keyword>
<feature type="transmembrane region" description="Helical" evidence="13">
    <location>
        <begin position="28"/>
        <end position="52"/>
    </location>
</feature>
<accession>A0AAJ7LRS6</accession>
<feature type="transmembrane region" description="Helical" evidence="13">
    <location>
        <begin position="200"/>
        <end position="223"/>
    </location>
</feature>
<feature type="transmembrane region" description="Helical" evidence="13">
    <location>
        <begin position="59"/>
        <end position="80"/>
    </location>
</feature>
<feature type="transmembrane region" description="Helical" evidence="13">
    <location>
        <begin position="275"/>
        <end position="294"/>
    </location>
</feature>
<evidence type="ECO:0000256" key="3">
    <source>
        <dbReference type="ARBA" id="ARBA00022606"/>
    </source>
</evidence>